<accession>A0A366XT81</accession>
<sequence length="389" mass="45230">MIQLDYHLPTKSFYYRGKKQLTWGYHQVPLPFPPSHSNCIRFSMIEQAGKIGPLVGILTNTHSKRPFGGNLDYFQSIQIKMLAKGGLSFVFTSERMKKNSIIGWMYVDKKWVEAIFPYPNMVYNRISSPAIENKPSTKEAFKKLQTEKIPYFNPSFFNKWEITQLLQKETTLHPFLPETILFQTKQQAAAFVEKHRHIYIKPVYGNKGNGIFTLKKKNNHYTLQSHQFKSDALPFQSCWNILNPYLQKEPYILQKSVRLQTYNNCIFDFRVLAQKINLNWIITGIGIRMAKEKGITTHVPKGGTVFPLNAVKPPINFHIVHMLIKNSAAILEKNYDNVKEFSMDIGRDKEGNYSIFEINAKPMSFDEKNIQAKRMNNLINIFFHESGFQ</sequence>
<comment type="caution">
    <text evidence="1">The sequence shown here is derived from an EMBL/GenBank/DDBJ whole genome shotgun (WGS) entry which is preliminary data.</text>
</comment>
<reference evidence="1 2" key="1">
    <citation type="submission" date="2018-07" db="EMBL/GenBank/DDBJ databases">
        <title>Lottiidibacillus patelloidae gen. nov., sp. nov., isolated from the intestinal tract of a marine limpet and the reclassification of B. taeanensis BH030017T, B. algicola KMM 3737T and B. hwajinpoensis SW-72T as genus Lottiidibacillus.</title>
        <authorList>
            <person name="Liu R."/>
            <person name="Huang Z."/>
        </authorList>
    </citation>
    <scope>NUCLEOTIDE SEQUENCE [LARGE SCALE GENOMIC DNA]</scope>
    <source>
        <strain evidence="1 2">BH030017</strain>
    </source>
</reference>
<name>A0A366XT81_9BACI</name>
<dbReference type="AlphaFoldDB" id="A0A366XT81"/>
<dbReference type="SUPFAM" id="SSF56059">
    <property type="entry name" value="Glutathione synthetase ATP-binding domain-like"/>
    <property type="match status" value="1"/>
</dbReference>
<dbReference type="RefSeq" id="WP_113806324.1">
    <property type="nucleotide sequence ID" value="NZ_QOCW01000011.1"/>
</dbReference>
<keyword evidence="2" id="KW-1185">Reference proteome</keyword>
<dbReference type="GO" id="GO:0005524">
    <property type="term" value="F:ATP binding"/>
    <property type="evidence" value="ECO:0007669"/>
    <property type="project" value="InterPro"/>
</dbReference>
<proteinExistence type="predicted"/>
<organism evidence="1 2">
    <name type="scientific">Bacillus taeanensis</name>
    <dbReference type="NCBI Taxonomy" id="273032"/>
    <lineage>
        <taxon>Bacteria</taxon>
        <taxon>Bacillati</taxon>
        <taxon>Bacillota</taxon>
        <taxon>Bacilli</taxon>
        <taxon>Bacillales</taxon>
        <taxon>Bacillaceae</taxon>
        <taxon>Bacillus</taxon>
    </lineage>
</organism>
<dbReference type="Pfam" id="PF14398">
    <property type="entry name" value="ATPgrasp_YheCD"/>
    <property type="match status" value="1"/>
</dbReference>
<dbReference type="OrthoDB" id="7869153at2"/>
<gene>
    <name evidence="1" type="ORF">DS031_12000</name>
</gene>
<dbReference type="Proteomes" id="UP000253314">
    <property type="component" value="Unassembled WGS sequence"/>
</dbReference>
<dbReference type="EMBL" id="QOCW01000011">
    <property type="protein sequence ID" value="RBW69352.1"/>
    <property type="molecule type" value="Genomic_DNA"/>
</dbReference>
<evidence type="ECO:0000313" key="1">
    <source>
        <dbReference type="EMBL" id="RBW69352.1"/>
    </source>
</evidence>
<protein>
    <recommendedName>
        <fullName evidence="3">ATP-grasp domain-containing protein</fullName>
    </recommendedName>
</protein>
<dbReference type="InterPro" id="IPR013815">
    <property type="entry name" value="ATP_grasp_subdomain_1"/>
</dbReference>
<evidence type="ECO:0008006" key="3">
    <source>
        <dbReference type="Google" id="ProtNLM"/>
    </source>
</evidence>
<dbReference type="Gene3D" id="3.30.1490.20">
    <property type="entry name" value="ATP-grasp fold, A domain"/>
    <property type="match status" value="1"/>
</dbReference>
<evidence type="ECO:0000313" key="2">
    <source>
        <dbReference type="Proteomes" id="UP000253314"/>
    </source>
</evidence>
<dbReference type="InterPro" id="IPR026838">
    <property type="entry name" value="YheC/D"/>
</dbReference>